<sequence>MSKKVMAAILGLLISGCTSSSVRNPAMIGGSQVRAKSGVFLGDCSGTMIAPHIILTAGHCVYSYKESRELGPLLHKGREILINSFDGPDEKNIKRTFIVEIDRTEVHPSWKIALKNPQKSADVAADAPTVSDVGLVFLKQKLPVETAVLPGPDLLDQMPSDVIGFAVLGAGCTRRGDDFSAGAMKGALYNRASVKSHKVLVAPQDAITEAPAGPCKKDSGGGAFLLDKSAKNFESGPVVGVSSIMAGTAEDAMREAPTAFYIARIDRKDVLEWIQSKMKGKAPKETAPSL</sequence>
<name>A0A150WIZ4_BDEBC</name>
<evidence type="ECO:0000313" key="4">
    <source>
        <dbReference type="Proteomes" id="UP000075320"/>
    </source>
</evidence>
<dbReference type="InterPro" id="IPR001254">
    <property type="entry name" value="Trypsin_dom"/>
</dbReference>
<dbReference type="PROSITE" id="PS51257">
    <property type="entry name" value="PROKAR_LIPOPROTEIN"/>
    <property type="match status" value="1"/>
</dbReference>
<feature type="signal peptide" evidence="1">
    <location>
        <begin position="1"/>
        <end position="20"/>
    </location>
</feature>
<keyword evidence="4" id="KW-1185">Reference proteome</keyword>
<dbReference type="EMBL" id="LUKE01000003">
    <property type="protein sequence ID" value="KYG63654.1"/>
    <property type="molecule type" value="Genomic_DNA"/>
</dbReference>
<feature type="domain" description="Peptidase S1" evidence="2">
    <location>
        <begin position="27"/>
        <end position="279"/>
    </location>
</feature>
<dbReference type="GO" id="GO:0006508">
    <property type="term" value="P:proteolysis"/>
    <property type="evidence" value="ECO:0007669"/>
    <property type="project" value="InterPro"/>
</dbReference>
<dbReference type="InterPro" id="IPR018114">
    <property type="entry name" value="TRYPSIN_HIS"/>
</dbReference>
<dbReference type="PROSITE" id="PS50240">
    <property type="entry name" value="TRYPSIN_DOM"/>
    <property type="match status" value="1"/>
</dbReference>
<protein>
    <recommendedName>
        <fullName evidence="2">Peptidase S1 domain-containing protein</fullName>
    </recommendedName>
</protein>
<dbReference type="SMART" id="SM00020">
    <property type="entry name" value="Tryp_SPc"/>
    <property type="match status" value="1"/>
</dbReference>
<dbReference type="InterPro" id="IPR043504">
    <property type="entry name" value="Peptidase_S1_PA_chymotrypsin"/>
</dbReference>
<accession>A0A150WIZ4</accession>
<gene>
    <name evidence="3" type="ORF">AZI86_12550</name>
</gene>
<organism evidence="3 4">
    <name type="scientific">Bdellovibrio bacteriovorus</name>
    <dbReference type="NCBI Taxonomy" id="959"/>
    <lineage>
        <taxon>Bacteria</taxon>
        <taxon>Pseudomonadati</taxon>
        <taxon>Bdellovibrionota</taxon>
        <taxon>Bdellovibrionia</taxon>
        <taxon>Bdellovibrionales</taxon>
        <taxon>Pseudobdellovibrionaceae</taxon>
        <taxon>Bdellovibrio</taxon>
    </lineage>
</organism>
<feature type="chain" id="PRO_5007573143" description="Peptidase S1 domain-containing protein" evidence="1">
    <location>
        <begin position="21"/>
        <end position="290"/>
    </location>
</feature>
<comment type="caution">
    <text evidence="3">The sequence shown here is derived from an EMBL/GenBank/DDBJ whole genome shotgun (WGS) entry which is preliminary data.</text>
</comment>
<dbReference type="Gene3D" id="2.40.10.10">
    <property type="entry name" value="Trypsin-like serine proteases"/>
    <property type="match status" value="1"/>
</dbReference>
<dbReference type="AlphaFoldDB" id="A0A150WIZ4"/>
<evidence type="ECO:0000256" key="1">
    <source>
        <dbReference type="SAM" id="SignalP"/>
    </source>
</evidence>
<dbReference type="Pfam" id="PF00089">
    <property type="entry name" value="Trypsin"/>
    <property type="match status" value="1"/>
</dbReference>
<evidence type="ECO:0000313" key="3">
    <source>
        <dbReference type="EMBL" id="KYG63654.1"/>
    </source>
</evidence>
<reference evidence="3 4" key="1">
    <citation type="submission" date="2016-03" db="EMBL/GenBank/DDBJ databases">
        <authorList>
            <person name="Ploux O."/>
        </authorList>
    </citation>
    <scope>NUCLEOTIDE SEQUENCE [LARGE SCALE GENOMIC DNA]</scope>
    <source>
        <strain evidence="3 4">R0</strain>
    </source>
</reference>
<dbReference type="Proteomes" id="UP000075320">
    <property type="component" value="Unassembled WGS sequence"/>
</dbReference>
<evidence type="ECO:0000259" key="2">
    <source>
        <dbReference type="PROSITE" id="PS50240"/>
    </source>
</evidence>
<dbReference type="InterPro" id="IPR009003">
    <property type="entry name" value="Peptidase_S1_PA"/>
</dbReference>
<dbReference type="RefSeq" id="WP_061835548.1">
    <property type="nucleotide sequence ID" value="NZ_LUKE01000003.1"/>
</dbReference>
<proteinExistence type="predicted"/>
<keyword evidence="1" id="KW-0732">Signal</keyword>
<dbReference type="GO" id="GO:0004252">
    <property type="term" value="F:serine-type endopeptidase activity"/>
    <property type="evidence" value="ECO:0007669"/>
    <property type="project" value="InterPro"/>
</dbReference>
<dbReference type="PROSITE" id="PS00134">
    <property type="entry name" value="TRYPSIN_HIS"/>
    <property type="match status" value="1"/>
</dbReference>
<dbReference type="SUPFAM" id="SSF50494">
    <property type="entry name" value="Trypsin-like serine proteases"/>
    <property type="match status" value="1"/>
</dbReference>
<dbReference type="OrthoDB" id="9813836at2"/>